<evidence type="ECO:0000256" key="5">
    <source>
        <dbReference type="ARBA" id="ARBA00022723"/>
    </source>
</evidence>
<dbReference type="SUPFAM" id="SSF48264">
    <property type="entry name" value="Cytochrome P450"/>
    <property type="match status" value="1"/>
</dbReference>
<comment type="subcellular location">
    <subcellularLocation>
        <location evidence="1">Membrane</location>
    </subcellularLocation>
</comment>
<evidence type="ECO:0000256" key="6">
    <source>
        <dbReference type="ARBA" id="ARBA00022989"/>
    </source>
</evidence>
<keyword evidence="9 12" id="KW-0503">Monooxygenase</keyword>
<evidence type="ECO:0000256" key="11">
    <source>
        <dbReference type="PIRSR" id="PIRSR602403-1"/>
    </source>
</evidence>
<evidence type="ECO:0000256" key="10">
    <source>
        <dbReference type="ARBA" id="ARBA00023136"/>
    </source>
</evidence>
<dbReference type="PRINTS" id="PR00385">
    <property type="entry name" value="P450"/>
</dbReference>
<evidence type="ECO:0000256" key="12">
    <source>
        <dbReference type="RuleBase" id="RU000461"/>
    </source>
</evidence>
<dbReference type="InterPro" id="IPR017972">
    <property type="entry name" value="Cyt_P450_CS"/>
</dbReference>
<keyword evidence="7 12" id="KW-0560">Oxidoreductase</keyword>
<dbReference type="InterPro" id="IPR050665">
    <property type="entry name" value="Cytochrome_P450_Monooxygen"/>
</dbReference>
<keyword evidence="10" id="KW-0472">Membrane</keyword>
<dbReference type="Gene3D" id="1.10.630.10">
    <property type="entry name" value="Cytochrome P450"/>
    <property type="match status" value="1"/>
</dbReference>
<evidence type="ECO:0000256" key="1">
    <source>
        <dbReference type="ARBA" id="ARBA00004370"/>
    </source>
</evidence>
<evidence type="ECO:0000256" key="7">
    <source>
        <dbReference type="ARBA" id="ARBA00023002"/>
    </source>
</evidence>
<dbReference type="GO" id="GO:0044550">
    <property type="term" value="P:secondary metabolite biosynthetic process"/>
    <property type="evidence" value="ECO:0007669"/>
    <property type="project" value="UniProtKB-ARBA"/>
</dbReference>
<proteinExistence type="inferred from homology"/>
<keyword evidence="8 11" id="KW-0408">Iron</keyword>
<dbReference type="EMBL" id="JACGCM010002088">
    <property type="protein sequence ID" value="KAF6144943.1"/>
    <property type="molecule type" value="Genomic_DNA"/>
</dbReference>
<dbReference type="PROSITE" id="PS00086">
    <property type="entry name" value="CYTOCHROME_P450"/>
    <property type="match status" value="1"/>
</dbReference>
<sequence length="179" mass="20240">MDHVSFSHPYRLARKGKEVIELFREKNPVPDDNGIAKLKMTMIINETLRLYPPVLGMTRTASREIRLGDLLLPADIELVILCLVTHNDPEIWGEDAHLFKPDRFAEGITKAAKNTMAYLPFGLGPRTCVGPNFAMIEVKLALSMILQRYTFTLSQTYVHSPVRLTTHPQHGVQIILHAL</sequence>
<comment type="similarity">
    <text evidence="2 12">Belongs to the cytochrome P450 family.</text>
</comment>
<protein>
    <recommendedName>
        <fullName evidence="15">Cytochrome P450</fullName>
    </recommendedName>
</protein>
<evidence type="ECO:0000256" key="4">
    <source>
        <dbReference type="ARBA" id="ARBA00022692"/>
    </source>
</evidence>
<evidence type="ECO:0000256" key="9">
    <source>
        <dbReference type="ARBA" id="ARBA00023033"/>
    </source>
</evidence>
<keyword evidence="5 11" id="KW-0479">Metal-binding</keyword>
<gene>
    <name evidence="13" type="ORF">GIB67_000039</name>
</gene>
<dbReference type="Pfam" id="PF00067">
    <property type="entry name" value="p450"/>
    <property type="match status" value="1"/>
</dbReference>
<dbReference type="GO" id="GO:0020037">
    <property type="term" value="F:heme binding"/>
    <property type="evidence" value="ECO:0007669"/>
    <property type="project" value="InterPro"/>
</dbReference>
<evidence type="ECO:0000256" key="8">
    <source>
        <dbReference type="ARBA" id="ARBA00023004"/>
    </source>
</evidence>
<name>A0A7J7LQM2_9MAGN</name>
<feature type="binding site" description="axial binding residue" evidence="11">
    <location>
        <position position="128"/>
    </location>
    <ligand>
        <name>heme</name>
        <dbReference type="ChEBI" id="CHEBI:30413"/>
    </ligand>
    <ligandPart>
        <name>Fe</name>
        <dbReference type="ChEBI" id="CHEBI:18248"/>
    </ligandPart>
</feature>
<evidence type="ECO:0000313" key="14">
    <source>
        <dbReference type="Proteomes" id="UP000541444"/>
    </source>
</evidence>
<dbReference type="InterPro" id="IPR002403">
    <property type="entry name" value="Cyt_P450_E_grp-IV"/>
</dbReference>
<reference evidence="13 14" key="1">
    <citation type="journal article" date="2020" name="IScience">
        <title>Genome Sequencing of the Endangered Kingdonia uniflora (Circaeasteraceae, Ranunculales) Reveals Potential Mechanisms of Evolutionary Specialization.</title>
        <authorList>
            <person name="Sun Y."/>
            <person name="Deng T."/>
            <person name="Zhang A."/>
            <person name="Moore M.J."/>
            <person name="Landis J.B."/>
            <person name="Lin N."/>
            <person name="Zhang H."/>
            <person name="Zhang X."/>
            <person name="Huang J."/>
            <person name="Zhang X."/>
            <person name="Sun H."/>
            <person name="Wang H."/>
        </authorList>
    </citation>
    <scope>NUCLEOTIDE SEQUENCE [LARGE SCALE GENOMIC DNA]</scope>
    <source>
        <strain evidence="13">TB1705</strain>
        <tissue evidence="13">Leaf</tissue>
    </source>
</reference>
<dbReference type="GO" id="GO:0004497">
    <property type="term" value="F:monooxygenase activity"/>
    <property type="evidence" value="ECO:0007669"/>
    <property type="project" value="UniProtKB-KW"/>
</dbReference>
<dbReference type="InterPro" id="IPR001128">
    <property type="entry name" value="Cyt_P450"/>
</dbReference>
<dbReference type="PANTHER" id="PTHR24282">
    <property type="entry name" value="CYTOCHROME P450 FAMILY MEMBER"/>
    <property type="match status" value="1"/>
</dbReference>
<evidence type="ECO:0000256" key="3">
    <source>
        <dbReference type="ARBA" id="ARBA00022617"/>
    </source>
</evidence>
<comment type="cofactor">
    <cofactor evidence="11">
        <name>heme</name>
        <dbReference type="ChEBI" id="CHEBI:30413"/>
    </cofactor>
</comment>
<accession>A0A7J7LQM2</accession>
<dbReference type="PRINTS" id="PR00465">
    <property type="entry name" value="EP450IV"/>
</dbReference>
<dbReference type="GO" id="GO:0016705">
    <property type="term" value="F:oxidoreductase activity, acting on paired donors, with incorporation or reduction of molecular oxygen"/>
    <property type="evidence" value="ECO:0007669"/>
    <property type="project" value="InterPro"/>
</dbReference>
<dbReference type="AlphaFoldDB" id="A0A7J7LQM2"/>
<evidence type="ECO:0000313" key="13">
    <source>
        <dbReference type="EMBL" id="KAF6144943.1"/>
    </source>
</evidence>
<evidence type="ECO:0008006" key="15">
    <source>
        <dbReference type="Google" id="ProtNLM"/>
    </source>
</evidence>
<evidence type="ECO:0000256" key="2">
    <source>
        <dbReference type="ARBA" id="ARBA00010617"/>
    </source>
</evidence>
<dbReference type="PANTHER" id="PTHR24282:SF265">
    <property type="entry name" value="CYTOCHROME P450 CYP749A22-LIKE"/>
    <property type="match status" value="1"/>
</dbReference>
<keyword evidence="14" id="KW-1185">Reference proteome</keyword>
<dbReference type="OrthoDB" id="1470350at2759"/>
<organism evidence="13 14">
    <name type="scientific">Kingdonia uniflora</name>
    <dbReference type="NCBI Taxonomy" id="39325"/>
    <lineage>
        <taxon>Eukaryota</taxon>
        <taxon>Viridiplantae</taxon>
        <taxon>Streptophyta</taxon>
        <taxon>Embryophyta</taxon>
        <taxon>Tracheophyta</taxon>
        <taxon>Spermatophyta</taxon>
        <taxon>Magnoliopsida</taxon>
        <taxon>Ranunculales</taxon>
        <taxon>Circaeasteraceae</taxon>
        <taxon>Kingdonia</taxon>
    </lineage>
</organism>
<dbReference type="GO" id="GO:0016020">
    <property type="term" value="C:membrane"/>
    <property type="evidence" value="ECO:0007669"/>
    <property type="project" value="UniProtKB-SubCell"/>
</dbReference>
<comment type="caution">
    <text evidence="13">The sequence shown here is derived from an EMBL/GenBank/DDBJ whole genome shotgun (WGS) entry which is preliminary data.</text>
</comment>
<dbReference type="GO" id="GO:0005506">
    <property type="term" value="F:iron ion binding"/>
    <property type="evidence" value="ECO:0007669"/>
    <property type="project" value="InterPro"/>
</dbReference>
<keyword evidence="4" id="KW-0812">Transmembrane</keyword>
<dbReference type="Proteomes" id="UP000541444">
    <property type="component" value="Unassembled WGS sequence"/>
</dbReference>
<dbReference type="InterPro" id="IPR036396">
    <property type="entry name" value="Cyt_P450_sf"/>
</dbReference>
<keyword evidence="3 11" id="KW-0349">Heme</keyword>
<keyword evidence="6" id="KW-1133">Transmembrane helix</keyword>